<proteinExistence type="predicted"/>
<evidence type="ECO:0000313" key="1">
    <source>
        <dbReference type="EMBL" id="KRN26589.1"/>
    </source>
</evidence>
<dbReference type="EMBL" id="AYZM01000016">
    <property type="protein sequence ID" value="KRN26589.1"/>
    <property type="molecule type" value="Genomic_DNA"/>
</dbReference>
<dbReference type="Proteomes" id="UP000051442">
    <property type="component" value="Unassembled WGS sequence"/>
</dbReference>
<dbReference type="PATRIC" id="fig|1423804.4.peg.1060"/>
<reference evidence="1 2" key="1">
    <citation type="journal article" date="2015" name="Genome Announc.">
        <title>Expanding the biotechnology potential of lactobacilli through comparative genomics of 213 strains and associated genera.</title>
        <authorList>
            <person name="Sun Z."/>
            <person name="Harris H.M."/>
            <person name="McCann A."/>
            <person name="Guo C."/>
            <person name="Argimon S."/>
            <person name="Zhang W."/>
            <person name="Yang X."/>
            <person name="Jeffery I.B."/>
            <person name="Cooney J.C."/>
            <person name="Kagawa T.F."/>
            <person name="Liu W."/>
            <person name="Song Y."/>
            <person name="Salvetti E."/>
            <person name="Wrobel A."/>
            <person name="Rasinkangas P."/>
            <person name="Parkhill J."/>
            <person name="Rea M.C."/>
            <person name="O'Sullivan O."/>
            <person name="Ritari J."/>
            <person name="Douillard F.P."/>
            <person name="Paul Ross R."/>
            <person name="Yang R."/>
            <person name="Briner A.E."/>
            <person name="Felis G.E."/>
            <person name="de Vos W.M."/>
            <person name="Barrangou R."/>
            <person name="Klaenhammer T.R."/>
            <person name="Caufield P.W."/>
            <person name="Cui Y."/>
            <person name="Zhang H."/>
            <person name="O'Toole P.W."/>
        </authorList>
    </citation>
    <scope>NUCLEOTIDE SEQUENCE [LARGE SCALE GENOMIC DNA]</scope>
    <source>
        <strain evidence="1 2">DSM 23365</strain>
    </source>
</reference>
<name>A0A0R2FPQ7_9LACO</name>
<organism evidence="1 2">
    <name type="scientific">Secundilactobacillus similis DSM 23365 = JCM 2765</name>
    <dbReference type="NCBI Taxonomy" id="1423804"/>
    <lineage>
        <taxon>Bacteria</taxon>
        <taxon>Bacillati</taxon>
        <taxon>Bacillota</taxon>
        <taxon>Bacilli</taxon>
        <taxon>Lactobacillales</taxon>
        <taxon>Lactobacillaceae</taxon>
        <taxon>Secundilactobacillus</taxon>
    </lineage>
</organism>
<protein>
    <submittedName>
        <fullName evidence="1">Uncharacterized protein</fullName>
    </submittedName>
</protein>
<accession>A0A0R2FPQ7</accession>
<comment type="caution">
    <text evidence="1">The sequence shown here is derived from an EMBL/GenBank/DDBJ whole genome shotgun (WGS) entry which is preliminary data.</text>
</comment>
<dbReference type="OrthoDB" id="2361267at2"/>
<keyword evidence="2" id="KW-1185">Reference proteome</keyword>
<dbReference type="RefSeq" id="WP_054737448.1">
    <property type="nucleotide sequence ID" value="NZ_AYZM01000016.1"/>
</dbReference>
<gene>
    <name evidence="1" type="ORF">FD14_GL000986</name>
</gene>
<dbReference type="AlphaFoldDB" id="A0A0R2FPQ7"/>
<sequence length="104" mass="12045">MNNQELQAYLAENSQVEPLFMEKALAYLNEQNMDKLPARRLNDTMIQREADKLFDQVLDDVNQKIAQQAHGNTSPETWRAIIEQTNLIEQMEDSMSELEFGAQD</sequence>
<evidence type="ECO:0000313" key="2">
    <source>
        <dbReference type="Proteomes" id="UP000051442"/>
    </source>
</evidence>